<keyword evidence="3" id="KW-1185">Reference proteome</keyword>
<proteinExistence type="predicted"/>
<protein>
    <recommendedName>
        <fullName evidence="1">Glycoside hydrolase family 38 N-terminal domain-containing protein</fullName>
    </recommendedName>
</protein>
<organism evidence="2 3">
    <name type="scientific">Luteolibacter arcticus</name>
    <dbReference type="NCBI Taxonomy" id="1581411"/>
    <lineage>
        <taxon>Bacteria</taxon>
        <taxon>Pseudomonadati</taxon>
        <taxon>Verrucomicrobiota</taxon>
        <taxon>Verrucomicrobiia</taxon>
        <taxon>Verrucomicrobiales</taxon>
        <taxon>Verrucomicrobiaceae</taxon>
        <taxon>Luteolibacter</taxon>
    </lineage>
</organism>
<dbReference type="InterPro" id="IPR011013">
    <property type="entry name" value="Gal_mutarotase_sf_dom"/>
</dbReference>
<dbReference type="InterPro" id="IPR011330">
    <property type="entry name" value="Glyco_hydro/deAcase_b/a-brl"/>
</dbReference>
<dbReference type="Proteomes" id="UP001320876">
    <property type="component" value="Unassembled WGS sequence"/>
</dbReference>
<dbReference type="EMBL" id="JAPDDT010000004">
    <property type="protein sequence ID" value="MCW1923148.1"/>
    <property type="molecule type" value="Genomic_DNA"/>
</dbReference>
<dbReference type="CDD" id="cd10791">
    <property type="entry name" value="GH38N_AMII_like_1"/>
    <property type="match status" value="1"/>
</dbReference>
<dbReference type="SUPFAM" id="SSF88713">
    <property type="entry name" value="Glycoside hydrolase/deacetylase"/>
    <property type="match status" value="1"/>
</dbReference>
<dbReference type="Gene3D" id="2.60.120.260">
    <property type="entry name" value="Galactose-binding domain-like"/>
    <property type="match status" value="1"/>
</dbReference>
<dbReference type="Gene3D" id="3.20.110.10">
    <property type="entry name" value="Glycoside hydrolase 38, N terminal domain"/>
    <property type="match status" value="1"/>
</dbReference>
<feature type="domain" description="Glycoside hydrolase family 38 N-terminal" evidence="1">
    <location>
        <begin position="307"/>
        <end position="493"/>
    </location>
</feature>
<evidence type="ECO:0000259" key="1">
    <source>
        <dbReference type="Pfam" id="PF01074"/>
    </source>
</evidence>
<name>A0ABT3GI01_9BACT</name>
<reference evidence="2 3" key="1">
    <citation type="submission" date="2022-10" db="EMBL/GenBank/DDBJ databases">
        <title>Luteolibacter arcticus strain CCTCC AB 2014275, whole genome shotgun sequencing project.</title>
        <authorList>
            <person name="Zhao G."/>
            <person name="Shen L."/>
        </authorList>
    </citation>
    <scope>NUCLEOTIDE SEQUENCE [LARGE SCALE GENOMIC DNA]</scope>
    <source>
        <strain evidence="2 3">CCTCC AB 2014275</strain>
    </source>
</reference>
<evidence type="ECO:0000313" key="2">
    <source>
        <dbReference type="EMBL" id="MCW1923148.1"/>
    </source>
</evidence>
<dbReference type="InterPro" id="IPR027291">
    <property type="entry name" value="Glyco_hydro_38_N_sf"/>
</dbReference>
<dbReference type="PANTHER" id="PTHR46017">
    <property type="entry name" value="ALPHA-MANNOSIDASE 2C1"/>
    <property type="match status" value="1"/>
</dbReference>
<gene>
    <name evidence="2" type="ORF">OKA05_11340</name>
</gene>
<dbReference type="Pfam" id="PF01074">
    <property type="entry name" value="Glyco_hydro_38N"/>
    <property type="match status" value="1"/>
</dbReference>
<accession>A0ABT3GI01</accession>
<dbReference type="SUPFAM" id="SSF74650">
    <property type="entry name" value="Galactose mutarotase-like"/>
    <property type="match status" value="1"/>
</dbReference>
<dbReference type="RefSeq" id="WP_264487254.1">
    <property type="nucleotide sequence ID" value="NZ_JAPDDT010000004.1"/>
</dbReference>
<dbReference type="PANTHER" id="PTHR46017:SF1">
    <property type="entry name" value="ALPHA-MANNOSIDASE 2C1"/>
    <property type="match status" value="1"/>
</dbReference>
<evidence type="ECO:0000313" key="3">
    <source>
        <dbReference type="Proteomes" id="UP001320876"/>
    </source>
</evidence>
<sequence length="1175" mass="127649">MLLLPALRITAVEVGIEAVSSAEISITSSSSYSGIQVVNVINGSGLNAASLQHDNEINSATMWHSAAGAAPSKPDPALPVGKAWLRLDLAQAKPLGSCRIWNHNQTGMTDRGFRHVRAFVSSDGSTFKPALVAGKEVFEIPRASGGATENASFSLPLAGQMTKSLVLLANDSWGSEFLGLAEVQLLTRGKQVDATSAPAPTSVTVRGFPFRVEAEERWRRQVEVAFDAPLFVRGLAKVTCGGASVETAVNPLSGGQKHFTFDLPPGKGNTRASTEKVTISIKAGRFQKTIETTVERPKEWPDLEEVIVTFKCHLDIGYTHTVPEVVEKYRASDMDHLLAVFDQTKDLPKDDRFSWMLPAWAMEVVLDPQQTPQRRARLEQAVKDGRLTWHALPFTLESEASDAEEVVRGLGFGTRMAKRFGIPLPTDAKQTDMPEQAWILPTVLKNAGINFLHIGANDGSKPMSEWSKIPTLSWWEGPDGSRVLLGISPRYGWANVQPPAGWPHKSWLAFFVLGDNAGPPPANYVKSVLDEARKQLPGVRIRFGRPSEFADAIIQEEKERPTLPVVRGDMPDTWTHGQMSCPSATAIHRRAATNMGSLGILDTSLRGWGMAPNPVATPLAEAYALGGFYGEHTWGINGAYFRGTFGEAWQAKYEKGDYQKFEDTYEYHMDYGRKAGGIADTELAARMKILAQNVKADGLRAVLFNPLPWARSAQVELQLPENMAGRALSKVVDLATGKAVPFALDGRTLNIAALDLPPGGYRTYGIVPQVGASKPAALPPATLKGNTLETSHFIATFDLERGGIASLEDKATGRELVDSSQHVLGQFLHERFSLTQVQNFVNSYGRTEAGSWVWGDFGKGGMPNEKTSPFLARTPQGWTAEVAASPMGETVTLSAIDPLGLAKGYGLTFTFPRDRNCVDIEWRVDRKTPDPIPEGGWLCLPFKVKEPCFRVGRVGGTIDPLKDIIFGANRRMLSVDRGITVRAGDTGAGMAAASADLPLWSLGEPGLWQYSPAYKPTNPALFVNLYNNMWNTNYPLWIKGTWKASLRLWPVAEDATEEQALFTPSWEVRQPVVAGCTDGMGGNLAVAQSGISLSRKGVRVTAFCPNPDGTGTVLRLWEQAGGEGAVTITLPKGFKATKAHPVDLRGQRAGDSMKIEGGQFTSSLGAWAPKSWVLE</sequence>
<dbReference type="InterPro" id="IPR000602">
    <property type="entry name" value="Glyco_hydro_38_N"/>
</dbReference>
<comment type="caution">
    <text evidence="2">The sequence shown here is derived from an EMBL/GenBank/DDBJ whole genome shotgun (WGS) entry which is preliminary data.</text>
</comment>